<sequence length="65" mass="7285">IDSPTDFRCSPRPEGKLYTMSRKLRSPQHTRKLNGYMPRPFCGGFSCTDSLKAFPSADSAKSTTR</sequence>
<reference evidence="1 2" key="1">
    <citation type="journal article" date="2023" name="Sci. Data">
        <title>Genome assembly of the Korean intertidal mud-creeper Batillaria attramentaria.</title>
        <authorList>
            <person name="Patra A.K."/>
            <person name="Ho P.T."/>
            <person name="Jun S."/>
            <person name="Lee S.J."/>
            <person name="Kim Y."/>
            <person name="Won Y.J."/>
        </authorList>
    </citation>
    <scope>NUCLEOTIDE SEQUENCE [LARGE SCALE GENOMIC DNA]</scope>
    <source>
        <strain evidence="1">Wonlab-2016</strain>
    </source>
</reference>
<protein>
    <submittedName>
        <fullName evidence="1">Uncharacterized protein</fullName>
    </submittedName>
</protein>
<comment type="caution">
    <text evidence="1">The sequence shown here is derived from an EMBL/GenBank/DDBJ whole genome shotgun (WGS) entry which is preliminary data.</text>
</comment>
<name>A0ABD0K7G3_9CAEN</name>
<dbReference type="AlphaFoldDB" id="A0ABD0K7G3"/>
<feature type="non-terminal residue" evidence="1">
    <location>
        <position position="1"/>
    </location>
</feature>
<evidence type="ECO:0000313" key="1">
    <source>
        <dbReference type="EMBL" id="KAK7482936.1"/>
    </source>
</evidence>
<dbReference type="EMBL" id="JACVVK020000236">
    <property type="protein sequence ID" value="KAK7482936.1"/>
    <property type="molecule type" value="Genomic_DNA"/>
</dbReference>
<feature type="non-terminal residue" evidence="1">
    <location>
        <position position="65"/>
    </location>
</feature>
<organism evidence="1 2">
    <name type="scientific">Batillaria attramentaria</name>
    <dbReference type="NCBI Taxonomy" id="370345"/>
    <lineage>
        <taxon>Eukaryota</taxon>
        <taxon>Metazoa</taxon>
        <taxon>Spiralia</taxon>
        <taxon>Lophotrochozoa</taxon>
        <taxon>Mollusca</taxon>
        <taxon>Gastropoda</taxon>
        <taxon>Caenogastropoda</taxon>
        <taxon>Sorbeoconcha</taxon>
        <taxon>Cerithioidea</taxon>
        <taxon>Batillariidae</taxon>
        <taxon>Batillaria</taxon>
    </lineage>
</organism>
<dbReference type="Proteomes" id="UP001519460">
    <property type="component" value="Unassembled WGS sequence"/>
</dbReference>
<proteinExistence type="predicted"/>
<accession>A0ABD0K7G3</accession>
<gene>
    <name evidence="1" type="ORF">BaRGS_00025836</name>
</gene>
<evidence type="ECO:0000313" key="2">
    <source>
        <dbReference type="Proteomes" id="UP001519460"/>
    </source>
</evidence>
<keyword evidence="2" id="KW-1185">Reference proteome</keyword>